<dbReference type="InterPro" id="IPR047640">
    <property type="entry name" value="RpiR-like"/>
</dbReference>
<dbReference type="PANTHER" id="PTHR30514:SF18">
    <property type="entry name" value="RPIR-FAMILY TRANSCRIPTIONAL REGULATOR"/>
    <property type="match status" value="1"/>
</dbReference>
<keyword evidence="7" id="KW-1185">Reference proteome</keyword>
<keyword evidence="3" id="KW-0804">Transcription</keyword>
<dbReference type="Gene3D" id="1.10.10.10">
    <property type="entry name" value="Winged helix-like DNA-binding domain superfamily/Winged helix DNA-binding domain"/>
    <property type="match status" value="1"/>
</dbReference>
<evidence type="ECO:0000313" key="6">
    <source>
        <dbReference type="EMBL" id="WWO38615.1"/>
    </source>
</evidence>
<reference evidence="6 7" key="1">
    <citation type="journal article" date="2024" name="Front. Plant Sci.">
        <title>Comprehensive phenomic and genomic studies of the species, Pectobacterium cacticida and proposal for reclassification as Alcorniella cacticida comb. nov.</title>
        <authorList>
            <person name="Jonca J."/>
            <person name="Pirhonen M."/>
            <person name="Waleron M.M."/>
            <person name="Gawor J."/>
            <person name="Mrozik A."/>
            <person name="Smoktunowicz M."/>
            <person name="Waleron K."/>
            <person name="Waleron M."/>
        </authorList>
    </citation>
    <scope>NUCLEOTIDE SEQUENCE [LARGE SCALE GENOMIC DNA]</scope>
    <source>
        <strain evidence="6 7">DPMP6</strain>
    </source>
</reference>
<protein>
    <submittedName>
        <fullName evidence="6">MurR/RpiR family transcriptional regulator</fullName>
    </submittedName>
</protein>
<proteinExistence type="predicted"/>
<dbReference type="InterPro" id="IPR036388">
    <property type="entry name" value="WH-like_DNA-bd_sf"/>
</dbReference>
<organism evidence="6 7">
    <name type="scientific">Pectobacterium cacticida</name>
    <dbReference type="NCBI Taxonomy" id="69221"/>
    <lineage>
        <taxon>Bacteria</taxon>
        <taxon>Pseudomonadati</taxon>
        <taxon>Pseudomonadota</taxon>
        <taxon>Gammaproteobacteria</taxon>
        <taxon>Enterobacterales</taxon>
        <taxon>Pectobacteriaceae</taxon>
        <taxon>Pectobacterium</taxon>
    </lineage>
</organism>
<evidence type="ECO:0000256" key="1">
    <source>
        <dbReference type="ARBA" id="ARBA00023015"/>
    </source>
</evidence>
<dbReference type="SUPFAM" id="SSF53697">
    <property type="entry name" value="SIS domain"/>
    <property type="match status" value="1"/>
</dbReference>
<dbReference type="SUPFAM" id="SSF46689">
    <property type="entry name" value="Homeodomain-like"/>
    <property type="match status" value="1"/>
</dbReference>
<dbReference type="InterPro" id="IPR000281">
    <property type="entry name" value="HTH_RpiR"/>
</dbReference>
<name>A0ABZ2GCL1_9GAMM</name>
<feature type="domain" description="HTH rpiR-type" evidence="4">
    <location>
        <begin position="2"/>
        <end position="78"/>
    </location>
</feature>
<evidence type="ECO:0000259" key="4">
    <source>
        <dbReference type="PROSITE" id="PS51071"/>
    </source>
</evidence>
<dbReference type="InterPro" id="IPR001347">
    <property type="entry name" value="SIS_dom"/>
</dbReference>
<sequence>MRHIDERLRDSYSELSPQEQRVADFIFDHFDDLISYNSAELARLSGVSKATVSRLFKRLGYPSYRDMRDELRTLRQSGMPLADNRDAVQGNTLLARHYKQEMANLTQWINQIDPVQFGAVIQALMQAQRLCLIGLRNSYPVALHLRQQLLQIRQQVALLAQPGQTLSEELVDLTEQDVVIVVAFRRRPRLIQPLLEQLQKRSVPVLLLCEPQSSALMSLATWSLNVPLDSVSAFDSYSSAMSLVNVISNALLHEMLRDGRQRIHQIADLYGELGELEQR</sequence>
<dbReference type="RefSeq" id="WP_264497372.1">
    <property type="nucleotide sequence ID" value="NZ_CP109947.1"/>
</dbReference>
<evidence type="ECO:0000313" key="7">
    <source>
        <dbReference type="Proteomes" id="UP001379444"/>
    </source>
</evidence>
<dbReference type="PANTHER" id="PTHR30514">
    <property type="entry name" value="GLUCOKINASE"/>
    <property type="match status" value="1"/>
</dbReference>
<dbReference type="EMBL" id="CP125967">
    <property type="protein sequence ID" value="WWO38615.1"/>
    <property type="molecule type" value="Genomic_DNA"/>
</dbReference>
<evidence type="ECO:0000259" key="5">
    <source>
        <dbReference type="PROSITE" id="PS51464"/>
    </source>
</evidence>
<dbReference type="Pfam" id="PF01418">
    <property type="entry name" value="HTH_6"/>
    <property type="match status" value="1"/>
</dbReference>
<dbReference type="PROSITE" id="PS51071">
    <property type="entry name" value="HTH_RPIR"/>
    <property type="match status" value="1"/>
</dbReference>
<dbReference type="Pfam" id="PF01380">
    <property type="entry name" value="SIS"/>
    <property type="match status" value="1"/>
</dbReference>
<evidence type="ECO:0000256" key="3">
    <source>
        <dbReference type="ARBA" id="ARBA00023163"/>
    </source>
</evidence>
<accession>A0ABZ2GCL1</accession>
<gene>
    <name evidence="6" type="ORF">QNA12_00810</name>
</gene>
<keyword evidence="2" id="KW-0238">DNA-binding</keyword>
<dbReference type="InterPro" id="IPR009057">
    <property type="entry name" value="Homeodomain-like_sf"/>
</dbReference>
<dbReference type="Gene3D" id="3.40.50.10490">
    <property type="entry name" value="Glucose-6-phosphate isomerase like protein, domain 1"/>
    <property type="match status" value="1"/>
</dbReference>
<dbReference type="CDD" id="cd05013">
    <property type="entry name" value="SIS_RpiR"/>
    <property type="match status" value="1"/>
</dbReference>
<evidence type="ECO:0000256" key="2">
    <source>
        <dbReference type="ARBA" id="ARBA00023125"/>
    </source>
</evidence>
<dbReference type="InterPro" id="IPR046348">
    <property type="entry name" value="SIS_dom_sf"/>
</dbReference>
<dbReference type="PROSITE" id="PS51464">
    <property type="entry name" value="SIS"/>
    <property type="match status" value="1"/>
</dbReference>
<keyword evidence="1" id="KW-0805">Transcription regulation</keyword>
<dbReference type="InterPro" id="IPR035472">
    <property type="entry name" value="RpiR-like_SIS"/>
</dbReference>
<feature type="domain" description="SIS" evidence="5">
    <location>
        <begin position="120"/>
        <end position="262"/>
    </location>
</feature>
<dbReference type="Proteomes" id="UP001379444">
    <property type="component" value="Chromosome"/>
</dbReference>